<dbReference type="GO" id="GO:0005829">
    <property type="term" value="C:cytosol"/>
    <property type="evidence" value="ECO:0007669"/>
    <property type="project" value="TreeGrafter"/>
</dbReference>
<protein>
    <submittedName>
        <fullName evidence="2">Type IV pilus biogenesis protein PilI</fullName>
    </submittedName>
</protein>
<comment type="caution">
    <text evidence="2">The sequence shown here is derived from an EMBL/GenBank/DDBJ whole genome shotgun (WGS) entry which is preliminary data.</text>
</comment>
<feature type="non-terminal residue" evidence="2">
    <location>
        <position position="129"/>
    </location>
</feature>
<organism evidence="2">
    <name type="scientific">mine drainage metagenome</name>
    <dbReference type="NCBI Taxonomy" id="410659"/>
    <lineage>
        <taxon>unclassified sequences</taxon>
        <taxon>metagenomes</taxon>
        <taxon>ecological metagenomes</taxon>
    </lineage>
</organism>
<dbReference type="GO" id="GO:0006935">
    <property type="term" value="P:chemotaxis"/>
    <property type="evidence" value="ECO:0007669"/>
    <property type="project" value="InterPro"/>
</dbReference>
<gene>
    <name evidence="2" type="ORF">B1B_13780</name>
</gene>
<dbReference type="Gene3D" id="2.40.50.180">
    <property type="entry name" value="CheA-289, Domain 4"/>
    <property type="match status" value="1"/>
</dbReference>
<proteinExistence type="predicted"/>
<reference evidence="2" key="1">
    <citation type="submission" date="2013-08" db="EMBL/GenBank/DDBJ databases">
        <authorList>
            <person name="Mendez C."/>
            <person name="Richter M."/>
            <person name="Ferrer M."/>
            <person name="Sanchez J."/>
        </authorList>
    </citation>
    <scope>NUCLEOTIDE SEQUENCE</scope>
</reference>
<dbReference type="PROSITE" id="PS50851">
    <property type="entry name" value="CHEW"/>
    <property type="match status" value="1"/>
</dbReference>
<evidence type="ECO:0000313" key="2">
    <source>
        <dbReference type="EMBL" id="EQD43510.1"/>
    </source>
</evidence>
<dbReference type="GO" id="GO:0007165">
    <property type="term" value="P:signal transduction"/>
    <property type="evidence" value="ECO:0007669"/>
    <property type="project" value="InterPro"/>
</dbReference>
<dbReference type="EMBL" id="AUZY01009088">
    <property type="protein sequence ID" value="EQD43510.1"/>
    <property type="molecule type" value="Genomic_DNA"/>
</dbReference>
<dbReference type="InterPro" id="IPR002545">
    <property type="entry name" value="CheW-lke_dom"/>
</dbReference>
<name>T1AN71_9ZZZZ</name>
<dbReference type="InterPro" id="IPR039315">
    <property type="entry name" value="CheW"/>
</dbReference>
<dbReference type="Gene3D" id="2.30.30.40">
    <property type="entry name" value="SH3 Domains"/>
    <property type="match status" value="1"/>
</dbReference>
<dbReference type="SUPFAM" id="SSF50341">
    <property type="entry name" value="CheW-like"/>
    <property type="match status" value="1"/>
</dbReference>
<dbReference type="PANTHER" id="PTHR22617:SF43">
    <property type="entry name" value="PROTEIN PILI"/>
    <property type="match status" value="1"/>
</dbReference>
<sequence length="129" mass="14111">MSDTQPLNALRDRPFELLCELERRARSVSAQSSQEGAPQREWVGVALRMAGDLYLVAREETREVLGVPAGMTRVPGAKPWIKGLANVRGQLLPIIDLRQFVGSGATPMGRTTRVVAVNHREIPAGLLVD</sequence>
<reference evidence="2" key="2">
    <citation type="journal article" date="2014" name="ISME J.">
        <title>Microbial stratification in low pH oxic and suboxic macroscopic growths along an acid mine drainage.</title>
        <authorList>
            <person name="Mendez-Garcia C."/>
            <person name="Mesa V."/>
            <person name="Sprenger R.R."/>
            <person name="Richter M."/>
            <person name="Diez M.S."/>
            <person name="Solano J."/>
            <person name="Bargiela R."/>
            <person name="Golyshina O.V."/>
            <person name="Manteca A."/>
            <person name="Ramos J.L."/>
            <person name="Gallego J.R."/>
            <person name="Llorente I."/>
            <person name="Martins Dos Santos V.A."/>
            <person name="Jensen O.N."/>
            <person name="Pelaez A.I."/>
            <person name="Sanchez J."/>
            <person name="Ferrer M."/>
        </authorList>
    </citation>
    <scope>NUCLEOTIDE SEQUENCE</scope>
</reference>
<dbReference type="AlphaFoldDB" id="T1AN71"/>
<accession>T1AN71</accession>
<dbReference type="InterPro" id="IPR036061">
    <property type="entry name" value="CheW-like_dom_sf"/>
</dbReference>
<evidence type="ECO:0000259" key="1">
    <source>
        <dbReference type="PROSITE" id="PS50851"/>
    </source>
</evidence>
<feature type="domain" description="CheW-like" evidence="1">
    <location>
        <begin position="41"/>
        <end position="129"/>
    </location>
</feature>
<dbReference type="Pfam" id="PF01584">
    <property type="entry name" value="CheW"/>
    <property type="match status" value="1"/>
</dbReference>
<dbReference type="PANTHER" id="PTHR22617">
    <property type="entry name" value="CHEMOTAXIS SENSOR HISTIDINE KINASE-RELATED"/>
    <property type="match status" value="1"/>
</dbReference>